<evidence type="ECO:0000256" key="1">
    <source>
        <dbReference type="ARBA" id="ARBA00009885"/>
    </source>
</evidence>
<accession>A0A8X6J848</accession>
<dbReference type="CDD" id="cd16653">
    <property type="entry name" value="RING-like_Rtf2"/>
    <property type="match status" value="1"/>
</dbReference>
<comment type="caution">
    <text evidence="5">The sequence shown here is derived from an EMBL/GenBank/DDBJ whole genome shotgun (WGS) entry which is preliminary data.</text>
</comment>
<evidence type="ECO:0000256" key="2">
    <source>
        <dbReference type="ARBA" id="ARBA00015157"/>
    </source>
</evidence>
<dbReference type="InterPro" id="IPR027799">
    <property type="entry name" value="Rtf2_RING-finger"/>
</dbReference>
<evidence type="ECO:0000256" key="3">
    <source>
        <dbReference type="ARBA" id="ARBA00030367"/>
    </source>
</evidence>
<reference evidence="5" key="1">
    <citation type="submission" date="2020-08" db="EMBL/GenBank/DDBJ databases">
        <title>Multicomponent nature underlies the extraordinary mechanical properties of spider dragline silk.</title>
        <authorList>
            <person name="Kono N."/>
            <person name="Nakamura H."/>
            <person name="Mori M."/>
            <person name="Yoshida Y."/>
            <person name="Ohtoshi R."/>
            <person name="Malay A.D."/>
            <person name="Moran D.A.P."/>
            <person name="Tomita M."/>
            <person name="Numata K."/>
            <person name="Arakawa K."/>
        </authorList>
    </citation>
    <scope>NUCLEOTIDE SEQUENCE</scope>
</reference>
<feature type="region of interest" description="Disordered" evidence="4">
    <location>
        <begin position="1"/>
        <end position="27"/>
    </location>
</feature>
<organism evidence="5 6">
    <name type="scientific">Nephila pilipes</name>
    <name type="common">Giant wood spider</name>
    <name type="synonym">Nephila maculata</name>
    <dbReference type="NCBI Taxonomy" id="299642"/>
    <lineage>
        <taxon>Eukaryota</taxon>
        <taxon>Metazoa</taxon>
        <taxon>Ecdysozoa</taxon>
        <taxon>Arthropoda</taxon>
        <taxon>Chelicerata</taxon>
        <taxon>Arachnida</taxon>
        <taxon>Araneae</taxon>
        <taxon>Araneomorphae</taxon>
        <taxon>Entelegynae</taxon>
        <taxon>Araneoidea</taxon>
        <taxon>Nephilidae</taxon>
        <taxon>Nephila</taxon>
    </lineage>
</organism>
<keyword evidence="6" id="KW-1185">Reference proteome</keyword>
<dbReference type="PANTHER" id="PTHR12775:SF0">
    <property type="entry name" value="REPLICATION TERMINATION FACTOR 2"/>
    <property type="match status" value="1"/>
</dbReference>
<dbReference type="EMBL" id="BMAW01044454">
    <property type="protein sequence ID" value="GFS44767.1"/>
    <property type="molecule type" value="Genomic_DNA"/>
</dbReference>
<protein>
    <recommendedName>
        <fullName evidence="2">Replication termination factor 2</fullName>
    </recommendedName>
    <alternativeName>
        <fullName evidence="3">Replication termination factor 2 domain-containing protein 1</fullName>
    </alternativeName>
</protein>
<dbReference type="PANTHER" id="PTHR12775">
    <property type="entry name" value="PROTEIN C20ORF43 HOMOLOG"/>
    <property type="match status" value="1"/>
</dbReference>
<dbReference type="OrthoDB" id="247013at2759"/>
<evidence type="ECO:0000313" key="5">
    <source>
        <dbReference type="EMBL" id="GFS44767.1"/>
    </source>
</evidence>
<comment type="similarity">
    <text evidence="1">Belongs to the rtf2 family.</text>
</comment>
<gene>
    <name evidence="5" type="primary">RTF2</name>
    <name evidence="5" type="ORF">NPIL_566291</name>
</gene>
<dbReference type="AlphaFoldDB" id="A0A8X6J848"/>
<feature type="compositionally biased region" description="Basic and acidic residues" evidence="4">
    <location>
        <begin position="9"/>
        <end position="27"/>
    </location>
</feature>
<dbReference type="GO" id="GO:0006274">
    <property type="term" value="P:DNA replication termination"/>
    <property type="evidence" value="ECO:0007669"/>
    <property type="project" value="TreeGrafter"/>
</dbReference>
<proteinExistence type="inferred from homology"/>
<dbReference type="Pfam" id="PF04641">
    <property type="entry name" value="Rtf2"/>
    <property type="match status" value="1"/>
</dbReference>
<evidence type="ECO:0000256" key="4">
    <source>
        <dbReference type="SAM" id="MobiDB-lite"/>
    </source>
</evidence>
<sequence>MGCDGGTIPRRDELVRTKKKPEQKDKNAETVAKWKHCAISQDPLRKPIVACELGRLYNKEAVIEHILNKGAATSSINASHIIKLSDVKELNLTEKSDFQQKNHKGDEYVDFNDSRYICPVTGLDMNGKQKFYFVWECGCVFSERAVKEVKSETCHKCGKPFDQNNIIVINGTDEELEVLREKMTERRRLAKLAKKKKRAVATVTSDESFEKKIKLESGEPSTSSQTMPDVKSINDETQLNGKMNQNADSKLAIVRSVKSDVLQNGKSSSKTAVILPEKAQKSYSIAKDPKASAAYKSLFTSHKNAQKQEKAHWITHNPLYY</sequence>
<dbReference type="InterPro" id="IPR006735">
    <property type="entry name" value="Rtf2"/>
</dbReference>
<name>A0A8X6J848_NEPPI</name>
<dbReference type="GO" id="GO:0005634">
    <property type="term" value="C:nucleus"/>
    <property type="evidence" value="ECO:0007669"/>
    <property type="project" value="TreeGrafter"/>
</dbReference>
<evidence type="ECO:0000313" key="6">
    <source>
        <dbReference type="Proteomes" id="UP000887013"/>
    </source>
</evidence>
<dbReference type="Proteomes" id="UP000887013">
    <property type="component" value="Unassembled WGS sequence"/>
</dbReference>